<gene>
    <name evidence="2" type="ORF">L484_020583</name>
</gene>
<dbReference type="EMBL" id="KE345913">
    <property type="protein sequence ID" value="EXC20362.1"/>
    <property type="molecule type" value="Genomic_DNA"/>
</dbReference>
<proteinExistence type="predicted"/>
<dbReference type="AlphaFoldDB" id="W9SBE3"/>
<feature type="region of interest" description="Disordered" evidence="1">
    <location>
        <begin position="23"/>
        <end position="53"/>
    </location>
</feature>
<dbReference type="OrthoDB" id="1930051at2759"/>
<dbReference type="eggNOG" id="ENOG502S2NI">
    <property type="taxonomic scope" value="Eukaryota"/>
</dbReference>
<name>W9SBE3_9ROSA</name>
<sequence>METAPPWEDDYWELCNDDGFVYKRRKRRSLNDPPLPRAQTGPDPEADELNRRDRKRKALSKLKARYQTEIAQWEYLSNTLCAMEDTTRHLQLQRGRTASSEMSPPVEALPGMEEPACGLLLDDLLLQVEAQEAIIINACNLCDIAEAMCNAHEEEANQSLIELPIWALPASPRELLASLCDQ</sequence>
<evidence type="ECO:0000313" key="3">
    <source>
        <dbReference type="Proteomes" id="UP000030645"/>
    </source>
</evidence>
<dbReference type="PANTHER" id="PTHR35737:SF1">
    <property type="entry name" value="CRYPTIC LOCI REGULATOR"/>
    <property type="match status" value="1"/>
</dbReference>
<accession>W9SBE3</accession>
<organism evidence="2 3">
    <name type="scientific">Morus notabilis</name>
    <dbReference type="NCBI Taxonomy" id="981085"/>
    <lineage>
        <taxon>Eukaryota</taxon>
        <taxon>Viridiplantae</taxon>
        <taxon>Streptophyta</taxon>
        <taxon>Embryophyta</taxon>
        <taxon>Tracheophyta</taxon>
        <taxon>Spermatophyta</taxon>
        <taxon>Magnoliopsida</taxon>
        <taxon>eudicotyledons</taxon>
        <taxon>Gunneridae</taxon>
        <taxon>Pentapetalae</taxon>
        <taxon>rosids</taxon>
        <taxon>fabids</taxon>
        <taxon>Rosales</taxon>
        <taxon>Moraceae</taxon>
        <taxon>Moreae</taxon>
        <taxon>Morus</taxon>
    </lineage>
</organism>
<protein>
    <submittedName>
        <fullName evidence="2">Uncharacterized protein</fullName>
    </submittedName>
</protein>
<evidence type="ECO:0000313" key="2">
    <source>
        <dbReference type="EMBL" id="EXC20362.1"/>
    </source>
</evidence>
<keyword evidence="3" id="KW-1185">Reference proteome</keyword>
<reference evidence="3" key="1">
    <citation type="submission" date="2013-01" db="EMBL/GenBank/DDBJ databases">
        <title>Draft Genome Sequence of a Mulberry Tree, Morus notabilis C.K. Schneid.</title>
        <authorList>
            <person name="He N."/>
            <person name="Zhao S."/>
        </authorList>
    </citation>
    <scope>NUCLEOTIDE SEQUENCE</scope>
</reference>
<dbReference type="KEGG" id="mnt:21403476"/>
<dbReference type="PANTHER" id="PTHR35737">
    <property type="entry name" value="CRYPTIC LOCI REGULATOR"/>
    <property type="match status" value="1"/>
</dbReference>
<dbReference type="Proteomes" id="UP000030645">
    <property type="component" value="Unassembled WGS sequence"/>
</dbReference>
<dbReference type="STRING" id="981085.W9SBE3"/>
<evidence type="ECO:0000256" key="1">
    <source>
        <dbReference type="SAM" id="MobiDB-lite"/>
    </source>
</evidence>